<dbReference type="InterPro" id="IPR032675">
    <property type="entry name" value="LRR_dom_sf"/>
</dbReference>
<dbReference type="SMART" id="SM00365">
    <property type="entry name" value="LRR_SD22"/>
    <property type="match status" value="10"/>
</dbReference>
<keyword evidence="1" id="KW-0433">Leucine-rich repeat</keyword>
<dbReference type="FunFam" id="3.80.10.10:FF:001164">
    <property type="entry name" value="GH01279p"/>
    <property type="match status" value="1"/>
</dbReference>
<evidence type="ECO:0000256" key="1">
    <source>
        <dbReference type="ARBA" id="ARBA00022614"/>
    </source>
</evidence>
<dbReference type="Gene3D" id="3.80.10.10">
    <property type="entry name" value="Ribonuclease Inhibitor"/>
    <property type="match status" value="7"/>
</dbReference>
<dbReference type="Pfam" id="PF13855">
    <property type="entry name" value="LRR_8"/>
    <property type="match status" value="9"/>
</dbReference>
<proteinExistence type="predicted"/>
<evidence type="ECO:0000256" key="2">
    <source>
        <dbReference type="ARBA" id="ARBA00022729"/>
    </source>
</evidence>
<dbReference type="InterPro" id="IPR001611">
    <property type="entry name" value="Leu-rich_rpt"/>
</dbReference>
<evidence type="ECO:0000256" key="4">
    <source>
        <dbReference type="SAM" id="SignalP"/>
    </source>
</evidence>
<dbReference type="SMART" id="SM00369">
    <property type="entry name" value="LRR_TYP"/>
    <property type="match status" value="27"/>
</dbReference>
<accession>A0ABD0TDB5</accession>
<evidence type="ECO:0000313" key="6">
    <source>
        <dbReference type="Proteomes" id="UP001549921"/>
    </source>
</evidence>
<dbReference type="AlphaFoldDB" id="A0ABD0TDB5"/>
<protein>
    <recommendedName>
        <fullName evidence="7">Chaoptin</fullName>
    </recommendedName>
</protein>
<evidence type="ECO:0000256" key="3">
    <source>
        <dbReference type="ARBA" id="ARBA00022737"/>
    </source>
</evidence>
<dbReference type="Proteomes" id="UP001549921">
    <property type="component" value="Unassembled WGS sequence"/>
</dbReference>
<dbReference type="PANTHER" id="PTHR24373:SF275">
    <property type="entry name" value="TIR DOMAIN-CONTAINING PROTEIN"/>
    <property type="match status" value="1"/>
</dbReference>
<evidence type="ECO:0008006" key="7">
    <source>
        <dbReference type="Google" id="ProtNLM"/>
    </source>
</evidence>
<dbReference type="SUPFAM" id="SSF52058">
    <property type="entry name" value="L domain-like"/>
    <property type="match status" value="4"/>
</dbReference>
<dbReference type="PANTHER" id="PTHR24373">
    <property type="entry name" value="SLIT RELATED LEUCINE-RICH REPEAT NEURONAL PROTEIN"/>
    <property type="match status" value="1"/>
</dbReference>
<feature type="signal peptide" evidence="4">
    <location>
        <begin position="1"/>
        <end position="27"/>
    </location>
</feature>
<sequence>MRWAWRARVLNVAAALLLAAGLPRPAAEPPRPCRSDALCLCRDDHLACSHVPFHRFPETDASVWHVSVSQARLGALGEAALDARRLRTLVLVASHLHHIEPTALASMVNTLASLDLGYNEFTKVPIEALHDLKVLNWLNLQNNFISEIDPKMDWGFLSDSLTTLSLSNNHLCALAPGALSALRRLAQLELDGNRLVSLAAGALPPTLALLRLSDNLLPRLPCAAARLPRLRHLHLRNNLLRPAATANHSCPLDRSRIDSLDLSHNELDDYYDFEYLSRMQLKQLILDMNDFTTVPSLPLDTVRLEKLSISHNRLTGITDAAVHALKRDLERLDLDHNEIVTLSSSVKELTRLRYLSVAYNKLEELEDLPPNLHTLSAAGNYLTTFPAGLGGLAPGTLGYLDLGYNRIASMGAEVFGAWAGALATLSLRGNRIAQLPAGAFPTLPVRELALSFNDLYYVDPAAFANLSHLRVLELSSTLYSGEFPLESPLMNLSWLTLDNNNIHRVSSDDIYNFPALEFLNLDFNKIVEFPSEINETSSSYRIKELRLSYNYISRVNSKFLKNLVELQSVDLSYNRMYNISERSFASLRNLVYLSLAGNLLELVGDGAFRDLPRLEALDLQENRLLEFSTRYFENVANEQIDFAVNVSHNRISALIGGPAVNISILDLSNNYIETLPKSFFDSLGASIRQILLSHNRLTHIDNYSFGNLPKLQILSLNYNNISLVKRRTFSELSSLQILDLSHNKMAQLSIEQFSNMRRLRHLRLDSNELRALPRDCFKNTVLEHLDLSDNQLAIFPSSALAHVGFTLRRLELARNHLEYLDVAMLHATSFLHELGLAKNSLTVLSDNTFAGLSRLARLDLSHNAIKTNFKELFHNLPRLRRLALAGAGLKIVPHLPLMNLTHLDLSVNQIASFRETDVRRLCNLRTLDISYNKITSLQPTMWTALPRLTHLDVSHNPLVRVTRASFEGLSTLVHLRMEHLWHLDAIEPRAFLSLTSLRSVALESPTSGASLAAVATYVPGLESIVLHVRSSALDAQLHGLRAPKLRALEVRGTTLRRISAHAFASLGRQRALSLRLTGTGVAALPAGLVRPLVRVPHLALDFSDNRLVTFSPATLYPNLTGWNRFATKLASGGLVVSGNPMRCGCTVSWVGAWLRRWTAEVGGGAGGARAAARRSACLAADGAWTPLVALEADEAECHASALSSDARAAHPRACTQALSAFFWIVLLHSVS</sequence>
<dbReference type="SMART" id="SM00364">
    <property type="entry name" value="LRR_BAC"/>
    <property type="match status" value="14"/>
</dbReference>
<name>A0ABD0TDB5_LOXSC</name>
<feature type="chain" id="PRO_5044862359" description="Chaoptin" evidence="4">
    <location>
        <begin position="28"/>
        <end position="1231"/>
    </location>
</feature>
<organism evidence="5 6">
    <name type="scientific">Loxostege sticticalis</name>
    <name type="common">Beet webworm moth</name>
    <dbReference type="NCBI Taxonomy" id="481309"/>
    <lineage>
        <taxon>Eukaryota</taxon>
        <taxon>Metazoa</taxon>
        <taxon>Ecdysozoa</taxon>
        <taxon>Arthropoda</taxon>
        <taxon>Hexapoda</taxon>
        <taxon>Insecta</taxon>
        <taxon>Pterygota</taxon>
        <taxon>Neoptera</taxon>
        <taxon>Endopterygota</taxon>
        <taxon>Lepidoptera</taxon>
        <taxon>Glossata</taxon>
        <taxon>Ditrysia</taxon>
        <taxon>Pyraloidea</taxon>
        <taxon>Crambidae</taxon>
        <taxon>Pyraustinae</taxon>
        <taxon>Loxostege</taxon>
    </lineage>
</organism>
<dbReference type="PROSITE" id="PS51450">
    <property type="entry name" value="LRR"/>
    <property type="match status" value="4"/>
</dbReference>
<comment type="caution">
    <text evidence="5">The sequence shown here is derived from an EMBL/GenBank/DDBJ whole genome shotgun (WGS) entry which is preliminary data.</text>
</comment>
<keyword evidence="3" id="KW-0677">Repeat</keyword>
<gene>
    <name evidence="5" type="ORF">ABMA28_014604</name>
</gene>
<dbReference type="InterPro" id="IPR050328">
    <property type="entry name" value="Dev_Immune_Receptor"/>
</dbReference>
<dbReference type="EMBL" id="JBEDNZ010000006">
    <property type="protein sequence ID" value="KAL0840793.1"/>
    <property type="molecule type" value="Genomic_DNA"/>
</dbReference>
<keyword evidence="2 4" id="KW-0732">Signal</keyword>
<reference evidence="5 6" key="1">
    <citation type="submission" date="2024-06" db="EMBL/GenBank/DDBJ databases">
        <title>A chromosome-level genome assembly of beet webworm, Loxostege sticticalis.</title>
        <authorList>
            <person name="Zhang Y."/>
        </authorList>
    </citation>
    <scope>NUCLEOTIDE SEQUENCE [LARGE SCALE GENOMIC DNA]</scope>
    <source>
        <strain evidence="5">AQ028</strain>
        <tissue evidence="5">Male pupae</tissue>
    </source>
</reference>
<dbReference type="InterPro" id="IPR003591">
    <property type="entry name" value="Leu-rich_rpt_typical-subtyp"/>
</dbReference>
<dbReference type="PRINTS" id="PR00019">
    <property type="entry name" value="LEURICHRPT"/>
</dbReference>
<evidence type="ECO:0000313" key="5">
    <source>
        <dbReference type="EMBL" id="KAL0840793.1"/>
    </source>
</evidence>